<dbReference type="GO" id="GO:0005739">
    <property type="term" value="C:mitochondrion"/>
    <property type="evidence" value="ECO:0007669"/>
    <property type="project" value="TreeGrafter"/>
</dbReference>
<dbReference type="Gene3D" id="3.40.50.300">
    <property type="entry name" value="P-loop containing nucleotide triphosphate hydrolases"/>
    <property type="match status" value="1"/>
</dbReference>
<accession>A0A813M9M9</accession>
<evidence type="ECO:0000313" key="5">
    <source>
        <dbReference type="EMBL" id="CAF0717290.1"/>
    </source>
</evidence>
<feature type="binding site" evidence="3">
    <location>
        <begin position="173"/>
        <end position="177"/>
    </location>
    <ligand>
        <name>ATP</name>
        <dbReference type="ChEBI" id="CHEBI:30616"/>
    </ligand>
</feature>
<gene>
    <name evidence="5" type="ORF">OXX778_LOCUS1799</name>
</gene>
<evidence type="ECO:0000256" key="2">
    <source>
        <dbReference type="PIRSR" id="PIRSR000705-1"/>
    </source>
</evidence>
<feature type="binding site" evidence="3">
    <location>
        <begin position="17"/>
        <end position="25"/>
    </location>
    <ligand>
        <name>ATP</name>
        <dbReference type="ChEBI" id="CHEBI:30616"/>
    </ligand>
</feature>
<comment type="caution">
    <text evidence="5">The sequence shown here is derived from an EMBL/GenBank/DDBJ whole genome shotgun (WGS) entry which is preliminary data.</text>
</comment>
<feature type="domain" description="Deoxynucleoside kinase" evidence="4">
    <location>
        <begin position="14"/>
        <end position="227"/>
    </location>
</feature>
<proteinExistence type="inferred from homology"/>
<protein>
    <recommendedName>
        <fullName evidence="4">Deoxynucleoside kinase domain-containing protein</fullName>
    </recommendedName>
</protein>
<dbReference type="GO" id="GO:0005524">
    <property type="term" value="F:ATP binding"/>
    <property type="evidence" value="ECO:0007669"/>
    <property type="project" value="UniProtKB-KW"/>
</dbReference>
<dbReference type="GO" id="GO:0019136">
    <property type="term" value="F:deoxynucleoside kinase activity"/>
    <property type="evidence" value="ECO:0007669"/>
    <property type="project" value="InterPro"/>
</dbReference>
<dbReference type="Proteomes" id="UP000663879">
    <property type="component" value="Unassembled WGS sequence"/>
</dbReference>
<name>A0A813M9M9_9BILA</name>
<dbReference type="EMBL" id="CAJNOC010000125">
    <property type="protein sequence ID" value="CAF0717290.1"/>
    <property type="molecule type" value="Genomic_DNA"/>
</dbReference>
<keyword evidence="6" id="KW-1185">Reference proteome</keyword>
<dbReference type="InterPro" id="IPR002624">
    <property type="entry name" value="DCK/DGK"/>
</dbReference>
<comment type="similarity">
    <text evidence="1">Belongs to the DCK/DGK family.</text>
</comment>
<dbReference type="PIRSF" id="PIRSF000705">
    <property type="entry name" value="DNK"/>
    <property type="match status" value="1"/>
</dbReference>
<dbReference type="InterPro" id="IPR031314">
    <property type="entry name" value="DNK_dom"/>
</dbReference>
<dbReference type="PANTHER" id="PTHR10513:SF24">
    <property type="entry name" value="THYMIDINE KINASE 2, MITOCHONDRIAL"/>
    <property type="match status" value="1"/>
</dbReference>
<dbReference type="Pfam" id="PF01712">
    <property type="entry name" value="dNK"/>
    <property type="match status" value="1"/>
</dbReference>
<feature type="active site" description="Proton acceptor" evidence="2">
    <location>
        <position position="109"/>
    </location>
</feature>
<keyword evidence="3" id="KW-0067">ATP-binding</keyword>
<dbReference type="OrthoDB" id="567086at2759"/>
<organism evidence="5 6">
    <name type="scientific">Brachionus calyciflorus</name>
    <dbReference type="NCBI Taxonomy" id="104777"/>
    <lineage>
        <taxon>Eukaryota</taxon>
        <taxon>Metazoa</taxon>
        <taxon>Spiralia</taxon>
        <taxon>Gnathifera</taxon>
        <taxon>Rotifera</taxon>
        <taxon>Eurotatoria</taxon>
        <taxon>Monogononta</taxon>
        <taxon>Pseudotrocha</taxon>
        <taxon>Ploima</taxon>
        <taxon>Brachionidae</taxon>
        <taxon>Brachionus</taxon>
    </lineage>
</organism>
<dbReference type="InterPro" id="IPR027417">
    <property type="entry name" value="P-loop_NTPase"/>
</dbReference>
<dbReference type="InterPro" id="IPR050566">
    <property type="entry name" value="Deoxyribonucleoside_kinase"/>
</dbReference>
<evidence type="ECO:0000259" key="4">
    <source>
        <dbReference type="Pfam" id="PF01712"/>
    </source>
</evidence>
<dbReference type="SUPFAM" id="SSF52540">
    <property type="entry name" value="P-loop containing nucleoside triphosphate hydrolases"/>
    <property type="match status" value="1"/>
</dbReference>
<dbReference type="AlphaFoldDB" id="A0A813M9M9"/>
<evidence type="ECO:0000313" key="6">
    <source>
        <dbReference type="Proteomes" id="UP000663879"/>
    </source>
</evidence>
<reference evidence="5" key="1">
    <citation type="submission" date="2021-02" db="EMBL/GenBank/DDBJ databases">
        <authorList>
            <person name="Nowell W R."/>
        </authorList>
    </citation>
    <scope>NUCLEOTIDE SEQUENCE</scope>
    <source>
        <strain evidence="5">Ploen Becks lab</strain>
    </source>
</reference>
<sequence>MISTVQSPKIVINSIEGNIACGKSTILDYMSSRNKKNTHCLQEPIAEWTNMKSGTDLLRLFYEEQTKWTFAFENLVQLSRMRSFYQVEKLKQKYQSESQNEEIMNFFVERSILSSYNVFTLNSFQENKLNQVEFDILTKFHDFFAKKLNSVDNSNEIFQIIYIKTSPEVCFQRLKKRNRQSENEISLDYLRNIQQKYENWINRLLEENNTRVQIIDGNSNQQNVISQIKKLNLF</sequence>
<evidence type="ECO:0000256" key="3">
    <source>
        <dbReference type="PIRSR" id="PIRSR000705-3"/>
    </source>
</evidence>
<evidence type="ECO:0000256" key="1">
    <source>
        <dbReference type="ARBA" id="ARBA00007420"/>
    </source>
</evidence>
<dbReference type="PANTHER" id="PTHR10513">
    <property type="entry name" value="DEOXYNUCLEOSIDE KINASE"/>
    <property type="match status" value="1"/>
</dbReference>
<keyword evidence="3" id="KW-0547">Nucleotide-binding</keyword>